<evidence type="ECO:0000313" key="2">
    <source>
        <dbReference type="EMBL" id="CBX28198.1"/>
    </source>
</evidence>
<feature type="domain" description="Integrase catalytic" evidence="1">
    <location>
        <begin position="3"/>
        <end position="52"/>
    </location>
</feature>
<dbReference type="PANTHER" id="PTHR46889">
    <property type="entry name" value="TRANSPOSASE INSF FOR INSERTION SEQUENCE IS3B-RELATED"/>
    <property type="match status" value="1"/>
</dbReference>
<dbReference type="GO" id="GO:0015074">
    <property type="term" value="P:DNA integration"/>
    <property type="evidence" value="ECO:0007669"/>
    <property type="project" value="InterPro"/>
</dbReference>
<accession>E1YCA4</accession>
<name>E1YCA4_9BACT</name>
<sequence length="60" mass="7430">MARLKRELVHHQHYYNRKEAIQDITEYIEIFYNRQRRQARLGYLSPVVFEKQFYALKQAA</sequence>
<dbReference type="EMBL" id="FR695868">
    <property type="protein sequence ID" value="CBX28198.1"/>
    <property type="molecule type" value="Genomic_DNA"/>
</dbReference>
<dbReference type="PANTHER" id="PTHR46889:SF4">
    <property type="entry name" value="TRANSPOSASE INSO FOR INSERTION SEQUENCE ELEMENT IS911B-RELATED"/>
    <property type="match status" value="1"/>
</dbReference>
<reference evidence="2" key="1">
    <citation type="journal article" date="2011" name="Environ. Microbiol.">
        <title>Genomic insights into the metabolic potential of the polycyclic aromatic hydrocarbon degrading sulfate-reducing Deltaproteobacterium N47.</title>
        <authorList>
            <person name="Bergmann F."/>
            <person name="Selesi D."/>
            <person name="Weinmaier T."/>
            <person name="Tischler P."/>
            <person name="Rattei T."/>
            <person name="Meckenstock R.U."/>
        </authorList>
    </citation>
    <scope>NUCLEOTIDE SEQUENCE</scope>
</reference>
<dbReference type="InterPro" id="IPR001584">
    <property type="entry name" value="Integrase_cat-core"/>
</dbReference>
<dbReference type="AlphaFoldDB" id="E1YCA4"/>
<protein>
    <recommendedName>
        <fullName evidence="1">Integrase catalytic domain-containing protein</fullName>
    </recommendedName>
</protein>
<evidence type="ECO:0000259" key="1">
    <source>
        <dbReference type="Pfam" id="PF13333"/>
    </source>
</evidence>
<proteinExistence type="predicted"/>
<gene>
    <name evidence="2" type="ORF">N47_G35220</name>
</gene>
<dbReference type="Pfam" id="PF13333">
    <property type="entry name" value="rve_2"/>
    <property type="match status" value="1"/>
</dbReference>
<dbReference type="InterPro" id="IPR050900">
    <property type="entry name" value="Transposase_IS3/IS150/IS904"/>
</dbReference>
<organism evidence="2">
    <name type="scientific">uncultured Desulfobacterium sp</name>
    <dbReference type="NCBI Taxonomy" id="201089"/>
    <lineage>
        <taxon>Bacteria</taxon>
        <taxon>Pseudomonadati</taxon>
        <taxon>Thermodesulfobacteriota</taxon>
        <taxon>Desulfobacteria</taxon>
        <taxon>Desulfobacterales</taxon>
        <taxon>Desulfobacteriaceae</taxon>
        <taxon>Desulfobacterium</taxon>
        <taxon>environmental samples</taxon>
    </lineage>
</organism>